<dbReference type="Proteomes" id="UP000533598">
    <property type="component" value="Unassembled WGS sequence"/>
</dbReference>
<dbReference type="EC" id="2.3.1.-" evidence="4"/>
<evidence type="ECO:0000313" key="5">
    <source>
        <dbReference type="EMBL" id="MBB4676658.1"/>
    </source>
</evidence>
<protein>
    <recommendedName>
        <fullName evidence="4">Aminoglycoside N(3)-acetyltransferase</fullName>
        <ecNumber evidence="4">2.3.1.-</ecNumber>
    </recommendedName>
</protein>
<dbReference type="PANTHER" id="PTHR11104">
    <property type="entry name" value="AMINOGLYCOSIDE N3-ACETYLTRANSFERASE"/>
    <property type="match status" value="1"/>
</dbReference>
<name>A0A7W7FTQ4_9PSEU</name>
<dbReference type="Pfam" id="PF02522">
    <property type="entry name" value="Antibiotic_NAT"/>
    <property type="match status" value="1"/>
</dbReference>
<organism evidence="5 6">
    <name type="scientific">Crossiella cryophila</name>
    <dbReference type="NCBI Taxonomy" id="43355"/>
    <lineage>
        <taxon>Bacteria</taxon>
        <taxon>Bacillati</taxon>
        <taxon>Actinomycetota</taxon>
        <taxon>Actinomycetes</taxon>
        <taxon>Pseudonocardiales</taxon>
        <taxon>Pseudonocardiaceae</taxon>
        <taxon>Crossiella</taxon>
    </lineage>
</organism>
<dbReference type="PANTHER" id="PTHR11104:SF0">
    <property type="entry name" value="SPBETA PROPHAGE-DERIVED AMINOGLYCOSIDE N(3')-ACETYLTRANSFERASE-LIKE PROTEIN YOKD"/>
    <property type="match status" value="1"/>
</dbReference>
<keyword evidence="6" id="KW-1185">Reference proteome</keyword>
<dbReference type="AlphaFoldDB" id="A0A7W7FTQ4"/>
<evidence type="ECO:0000256" key="4">
    <source>
        <dbReference type="RuleBase" id="RU365031"/>
    </source>
</evidence>
<dbReference type="SUPFAM" id="SSF110710">
    <property type="entry name" value="TTHA0583/YokD-like"/>
    <property type="match status" value="1"/>
</dbReference>
<dbReference type="GO" id="GO:0046677">
    <property type="term" value="P:response to antibiotic"/>
    <property type="evidence" value="ECO:0007669"/>
    <property type="project" value="UniProtKB-KW"/>
</dbReference>
<sequence>MTVIAHAALSSLGQVPGGAATVLASLRQALGGTGTLAGPAFTPQVADPAPGAGVPDERVRAERAAVPLFHPDLPSPMGALAEAIRTSPGALRSSHPQASVAAVGAHAADIVAHQPLSFALSADSPFGRLYDLDARILLIGVGHDRDSFLHHVETRTPAPRLKLRRFPLLVEGERVWGEAMDVADDNGRFFPTLGAEFEHRHGVHPFRVGAAECRLLPARALVDFAVPRLTELLAA</sequence>
<dbReference type="RefSeq" id="WP_185002456.1">
    <property type="nucleotide sequence ID" value="NZ_BAAAUI010000042.1"/>
</dbReference>
<gene>
    <name evidence="5" type="ORF">HNR67_002776</name>
</gene>
<evidence type="ECO:0000256" key="3">
    <source>
        <dbReference type="ARBA" id="ARBA00023315"/>
    </source>
</evidence>
<reference evidence="5 6" key="1">
    <citation type="submission" date="2020-08" db="EMBL/GenBank/DDBJ databases">
        <title>Sequencing the genomes of 1000 actinobacteria strains.</title>
        <authorList>
            <person name="Klenk H.-P."/>
        </authorList>
    </citation>
    <scope>NUCLEOTIDE SEQUENCE [LARGE SCALE GENOMIC DNA]</scope>
    <source>
        <strain evidence="5 6">DSM 44230</strain>
    </source>
</reference>
<evidence type="ECO:0000256" key="1">
    <source>
        <dbReference type="ARBA" id="ARBA00006383"/>
    </source>
</evidence>
<comment type="caution">
    <text evidence="5">The sequence shown here is derived from an EMBL/GenBank/DDBJ whole genome shotgun (WGS) entry which is preliminary data.</text>
</comment>
<keyword evidence="3 4" id="KW-0012">Acyltransferase</keyword>
<dbReference type="InterPro" id="IPR003679">
    <property type="entry name" value="Amioglycoside_AcTrfase"/>
</dbReference>
<dbReference type="EMBL" id="JACHMH010000001">
    <property type="protein sequence ID" value="MBB4676658.1"/>
    <property type="molecule type" value="Genomic_DNA"/>
</dbReference>
<dbReference type="InterPro" id="IPR028345">
    <property type="entry name" value="Antibiotic_NAT-like"/>
</dbReference>
<evidence type="ECO:0000256" key="2">
    <source>
        <dbReference type="ARBA" id="ARBA00022679"/>
    </source>
</evidence>
<comment type="similarity">
    <text evidence="1 4">Belongs to the antibiotic N-acetyltransferase family.</text>
</comment>
<dbReference type="GO" id="GO:0046353">
    <property type="term" value="F:aminoglycoside 3-N-acetyltransferase activity"/>
    <property type="evidence" value="ECO:0007669"/>
    <property type="project" value="UniProtKB-EC"/>
</dbReference>
<evidence type="ECO:0000313" key="6">
    <source>
        <dbReference type="Proteomes" id="UP000533598"/>
    </source>
</evidence>
<proteinExistence type="inferred from homology"/>
<accession>A0A7W7FTQ4</accession>
<comment type="catalytic activity">
    <reaction evidence="4">
        <text>a 2-deoxystreptamine antibiotic + acetyl-CoA = an N(3)-acetyl-2-deoxystreptamine antibiotic + CoA + H(+)</text>
        <dbReference type="Rhea" id="RHEA:12665"/>
        <dbReference type="ChEBI" id="CHEBI:15378"/>
        <dbReference type="ChEBI" id="CHEBI:57287"/>
        <dbReference type="ChEBI" id="CHEBI:57288"/>
        <dbReference type="ChEBI" id="CHEBI:57921"/>
        <dbReference type="ChEBI" id="CHEBI:77452"/>
        <dbReference type="EC" id="2.3.1.81"/>
    </reaction>
</comment>
<keyword evidence="4" id="KW-0046">Antibiotic resistance</keyword>
<keyword evidence="2 4" id="KW-0808">Transferase</keyword>